<dbReference type="KEGG" id="osu:NT6N_22190"/>
<evidence type="ECO:0000256" key="1">
    <source>
        <dbReference type="SAM" id="SignalP"/>
    </source>
</evidence>
<feature type="chain" id="PRO_5043311042" description="Ice-binding protein C-terminal domain-containing protein" evidence="1">
    <location>
        <begin position="21"/>
        <end position="211"/>
    </location>
</feature>
<sequence>MKKSLVSLVLFGIAAATANATIIISPDGSLYTSVTGSPGVNPNFTVDKLFDQTIAIGGDPGSGADEGRSWAAANGTAPNGPRLEFELDKSYTITNLVYAQRQFNTNQNRDKNTTARIWASTTTPFTSLNTPAGPADATVSLNFTTASDIFTDYKLATPIDGRYFYIEFDEAPNSGNNDVTGGAELRLAVPEPSSTALLGLGGLALLIRRRR</sequence>
<reference evidence="3" key="1">
    <citation type="submission" date="2024-07" db="EMBL/GenBank/DDBJ databases">
        <title>Complete genome sequence of Verrucomicrobiaceae bacterium NT6N.</title>
        <authorList>
            <person name="Huang C."/>
            <person name="Takami H."/>
            <person name="Hamasaki K."/>
        </authorList>
    </citation>
    <scope>NUCLEOTIDE SEQUENCE</scope>
    <source>
        <strain evidence="3">NT6N</strain>
    </source>
</reference>
<evidence type="ECO:0000259" key="2">
    <source>
        <dbReference type="Pfam" id="PF07589"/>
    </source>
</evidence>
<dbReference type="AlphaFoldDB" id="A0AAT9FME8"/>
<feature type="domain" description="Ice-binding protein C-terminal" evidence="2">
    <location>
        <begin position="188"/>
        <end position="210"/>
    </location>
</feature>
<accession>A0AAT9FME8</accession>
<dbReference type="NCBIfam" id="TIGR02595">
    <property type="entry name" value="PEP_CTERM"/>
    <property type="match status" value="1"/>
</dbReference>
<dbReference type="InterPro" id="IPR013424">
    <property type="entry name" value="Ice-binding_C"/>
</dbReference>
<organism evidence="3">
    <name type="scientific">Oceaniferula spumae</name>
    <dbReference type="NCBI Taxonomy" id="2979115"/>
    <lineage>
        <taxon>Bacteria</taxon>
        <taxon>Pseudomonadati</taxon>
        <taxon>Verrucomicrobiota</taxon>
        <taxon>Verrucomicrobiia</taxon>
        <taxon>Verrucomicrobiales</taxon>
        <taxon>Verrucomicrobiaceae</taxon>
        <taxon>Oceaniferula</taxon>
    </lineage>
</organism>
<evidence type="ECO:0000313" key="3">
    <source>
        <dbReference type="EMBL" id="BDS07179.1"/>
    </source>
</evidence>
<name>A0AAT9FME8_9BACT</name>
<gene>
    <name evidence="3" type="ORF">NT6N_22190</name>
</gene>
<dbReference type="Pfam" id="PF07589">
    <property type="entry name" value="PEP-CTERM"/>
    <property type="match status" value="1"/>
</dbReference>
<protein>
    <recommendedName>
        <fullName evidence="2">Ice-binding protein C-terminal domain-containing protein</fullName>
    </recommendedName>
</protein>
<feature type="signal peptide" evidence="1">
    <location>
        <begin position="1"/>
        <end position="20"/>
    </location>
</feature>
<keyword evidence="1" id="KW-0732">Signal</keyword>
<dbReference type="Gene3D" id="2.60.120.260">
    <property type="entry name" value="Galactose-binding domain-like"/>
    <property type="match status" value="1"/>
</dbReference>
<dbReference type="EMBL" id="AP026866">
    <property type="protein sequence ID" value="BDS07179.1"/>
    <property type="molecule type" value="Genomic_DNA"/>
</dbReference>
<proteinExistence type="predicted"/>